<evidence type="ECO:0000313" key="1">
    <source>
        <dbReference type="EMBL" id="DAD36813.1"/>
    </source>
</evidence>
<name>A0A822YXB2_NELNU</name>
<dbReference type="EMBL" id="DUZY01000004">
    <property type="protein sequence ID" value="DAD36813.1"/>
    <property type="molecule type" value="Genomic_DNA"/>
</dbReference>
<dbReference type="Proteomes" id="UP000607653">
    <property type="component" value="Unassembled WGS sequence"/>
</dbReference>
<comment type="caution">
    <text evidence="1">The sequence shown here is derived from an EMBL/GenBank/DDBJ whole genome shotgun (WGS) entry which is preliminary data.</text>
</comment>
<keyword evidence="2" id="KW-1185">Reference proteome</keyword>
<gene>
    <name evidence="1" type="ORF">HUJ06_007454</name>
</gene>
<dbReference type="AlphaFoldDB" id="A0A822YXB2"/>
<proteinExistence type="predicted"/>
<organism evidence="1 2">
    <name type="scientific">Nelumbo nucifera</name>
    <name type="common">Sacred lotus</name>
    <dbReference type="NCBI Taxonomy" id="4432"/>
    <lineage>
        <taxon>Eukaryota</taxon>
        <taxon>Viridiplantae</taxon>
        <taxon>Streptophyta</taxon>
        <taxon>Embryophyta</taxon>
        <taxon>Tracheophyta</taxon>
        <taxon>Spermatophyta</taxon>
        <taxon>Magnoliopsida</taxon>
        <taxon>Proteales</taxon>
        <taxon>Nelumbonaceae</taxon>
        <taxon>Nelumbo</taxon>
    </lineage>
</organism>
<protein>
    <submittedName>
        <fullName evidence="1">Uncharacterized protein</fullName>
    </submittedName>
</protein>
<accession>A0A822YXB2</accession>
<evidence type="ECO:0000313" key="2">
    <source>
        <dbReference type="Proteomes" id="UP000607653"/>
    </source>
</evidence>
<sequence length="27" mass="3141">MFWKGEEFGRNLSKGEAKVVIIFKRLG</sequence>
<reference evidence="1 2" key="1">
    <citation type="journal article" date="2020" name="Mol. Biol. Evol.">
        <title>Distinct Expression and Methylation Patterns for Genes with Different Fates following a Single Whole-Genome Duplication in Flowering Plants.</title>
        <authorList>
            <person name="Shi T."/>
            <person name="Rahmani R.S."/>
            <person name="Gugger P.F."/>
            <person name="Wang M."/>
            <person name="Li H."/>
            <person name="Zhang Y."/>
            <person name="Li Z."/>
            <person name="Wang Q."/>
            <person name="Van de Peer Y."/>
            <person name="Marchal K."/>
            <person name="Chen J."/>
        </authorList>
    </citation>
    <scope>NUCLEOTIDE SEQUENCE [LARGE SCALE GENOMIC DNA]</scope>
    <source>
        <tissue evidence="1">Leaf</tissue>
    </source>
</reference>